<evidence type="ECO:0000256" key="1">
    <source>
        <dbReference type="SAM" id="Phobius"/>
    </source>
</evidence>
<dbReference type="AlphaFoldDB" id="A0A8J5KKN0"/>
<keyword evidence="1" id="KW-0472">Membrane</keyword>
<protein>
    <submittedName>
        <fullName evidence="2">Uncharacterized protein</fullName>
    </submittedName>
</protein>
<reference evidence="2 3" key="1">
    <citation type="submission" date="2020-08" db="EMBL/GenBank/DDBJ databases">
        <title>Plant Genome Project.</title>
        <authorList>
            <person name="Zhang R.-G."/>
        </authorList>
    </citation>
    <scope>NUCLEOTIDE SEQUENCE [LARGE SCALE GENOMIC DNA]</scope>
    <source>
        <tissue evidence="2">Rhizome</tissue>
    </source>
</reference>
<keyword evidence="1" id="KW-0812">Transmembrane</keyword>
<dbReference type="Proteomes" id="UP000734854">
    <property type="component" value="Unassembled WGS sequence"/>
</dbReference>
<dbReference type="PANTHER" id="PTHR21320:SF3">
    <property type="entry name" value="CYTOCHROME C OXIDASE ASSEMBLY PROTEIN COX11, MITOCHONDRIAL-RELATED"/>
    <property type="match status" value="1"/>
</dbReference>
<proteinExistence type="predicted"/>
<keyword evidence="3" id="KW-1185">Reference proteome</keyword>
<dbReference type="GO" id="GO:0005743">
    <property type="term" value="C:mitochondrial inner membrane"/>
    <property type="evidence" value="ECO:0007669"/>
    <property type="project" value="TreeGrafter"/>
</dbReference>
<dbReference type="EMBL" id="JACMSC010000015">
    <property type="protein sequence ID" value="KAG6487248.1"/>
    <property type="molecule type" value="Genomic_DNA"/>
</dbReference>
<comment type="caution">
    <text evidence="2">The sequence shown here is derived from an EMBL/GenBank/DDBJ whole genome shotgun (WGS) entry which is preliminary data.</text>
</comment>
<sequence length="204" mass="22402">MRPFISHLRNLSSRSPFRCPRPNAVGTLPNAFGQYRCASGGGLSDPVRDHSSRKTLVYLLGLAGAMVGATYAAVPLYRRFCQATGYGGTVQRRETVEEKIARHSLDGTKNSRIHHSSLALRSTISARVRRLKNETGGVSLLMSGVWSSPKEGLHCWCTCDPRSLLADVWVLVFAKGRPPLLVLSLVMVPPQFASAVRCRYGDFD</sequence>
<feature type="transmembrane region" description="Helical" evidence="1">
    <location>
        <begin position="56"/>
        <end position="74"/>
    </location>
</feature>
<organism evidence="2 3">
    <name type="scientific">Zingiber officinale</name>
    <name type="common">Ginger</name>
    <name type="synonym">Amomum zingiber</name>
    <dbReference type="NCBI Taxonomy" id="94328"/>
    <lineage>
        <taxon>Eukaryota</taxon>
        <taxon>Viridiplantae</taxon>
        <taxon>Streptophyta</taxon>
        <taxon>Embryophyta</taxon>
        <taxon>Tracheophyta</taxon>
        <taxon>Spermatophyta</taxon>
        <taxon>Magnoliopsida</taxon>
        <taxon>Liliopsida</taxon>
        <taxon>Zingiberales</taxon>
        <taxon>Zingiberaceae</taxon>
        <taxon>Zingiber</taxon>
    </lineage>
</organism>
<gene>
    <name evidence="2" type="ORF">ZIOFF_055833</name>
</gene>
<keyword evidence="1" id="KW-1133">Transmembrane helix</keyword>
<evidence type="ECO:0000313" key="3">
    <source>
        <dbReference type="Proteomes" id="UP000734854"/>
    </source>
</evidence>
<accession>A0A8J5KKN0</accession>
<dbReference type="PANTHER" id="PTHR21320">
    <property type="entry name" value="CYTOCHROME C OXIDASE ASSEMBLY PROTEIN COX11-RELATED"/>
    <property type="match status" value="1"/>
</dbReference>
<evidence type="ECO:0000313" key="2">
    <source>
        <dbReference type="EMBL" id="KAG6487248.1"/>
    </source>
</evidence>
<name>A0A8J5KKN0_ZINOF</name>